<dbReference type="PANTHER" id="PTHR42929">
    <property type="entry name" value="INNER MEMBRANE ABC TRANSPORTER PERMEASE PROTEIN YDCU-RELATED-RELATED"/>
    <property type="match status" value="1"/>
</dbReference>
<evidence type="ECO:0000256" key="8">
    <source>
        <dbReference type="ARBA" id="ARBA00023136"/>
    </source>
</evidence>
<organism evidence="11 12">
    <name type="scientific">Candidatus Riesia pediculischaeffi PTSU</name>
    <dbReference type="NCBI Taxonomy" id="1401651"/>
    <lineage>
        <taxon>Bacteria</taxon>
        <taxon>Pseudomonadati</taxon>
        <taxon>Pseudomonadota</taxon>
        <taxon>Gammaproteobacteria</taxon>
        <taxon>Enterobacterales</taxon>
        <taxon>Enterobacteriaceae</taxon>
        <taxon>Candidatus Riesia</taxon>
    </lineage>
</organism>
<feature type="transmembrane region" description="Helical" evidence="9">
    <location>
        <begin position="195"/>
        <end position="217"/>
    </location>
</feature>
<gene>
    <name evidence="11" type="ORF">P689_119162</name>
</gene>
<dbReference type="RefSeq" id="WP_039719548.1">
    <property type="nucleotide sequence ID" value="NZ_AWXV01000002.1"/>
</dbReference>
<dbReference type="InterPro" id="IPR000515">
    <property type="entry name" value="MetI-like"/>
</dbReference>
<comment type="caution">
    <text evidence="11">The sequence shown here is derived from an EMBL/GenBank/DDBJ whole genome shotgun (WGS) entry which is preliminary data.</text>
</comment>
<evidence type="ECO:0000256" key="2">
    <source>
        <dbReference type="ARBA" id="ARBA00007069"/>
    </source>
</evidence>
<evidence type="ECO:0000256" key="6">
    <source>
        <dbReference type="ARBA" id="ARBA00022692"/>
    </source>
</evidence>
<evidence type="ECO:0000313" key="12">
    <source>
        <dbReference type="Proteomes" id="UP000054529"/>
    </source>
</evidence>
<keyword evidence="4" id="KW-1003">Cell membrane</keyword>
<sequence>MNRSYCNFQRVIITFVLFWLSTFILLPNVLIFIISFLTKDRENIIGTHLTVENYIKLFDPIFKKAFLQSLSISMTSTLFCLIISYPCAFFLSNISERFQKLMLFLIIVPFCTNSLIRIYGLKTFLSRNGYFNEFLIWSKVINKPIKILYTKTAVMIGLIYIFVPFMIIPIYLSFKKINYLLVEAAKDLGASKYQIFIKVIFPLTVPDIISSFLLVFLPSMSLFYVSDLMGGSKILLIGNIIKSQFLNLGDWPFGSATSIVLIIFTSLLLYFYYIILNLIKKR</sequence>
<evidence type="ECO:0000256" key="5">
    <source>
        <dbReference type="ARBA" id="ARBA00022519"/>
    </source>
</evidence>
<evidence type="ECO:0000256" key="4">
    <source>
        <dbReference type="ARBA" id="ARBA00022475"/>
    </source>
</evidence>
<keyword evidence="5" id="KW-0997">Cell inner membrane</keyword>
<evidence type="ECO:0000259" key="10">
    <source>
        <dbReference type="PROSITE" id="PS50928"/>
    </source>
</evidence>
<dbReference type="AlphaFoldDB" id="A0A0C1SA83"/>
<dbReference type="PROSITE" id="PS50928">
    <property type="entry name" value="ABC_TM1"/>
    <property type="match status" value="1"/>
</dbReference>
<dbReference type="NCBIfam" id="NF007044">
    <property type="entry name" value="PRK09497.1"/>
    <property type="match status" value="1"/>
</dbReference>
<dbReference type="PATRIC" id="fig|1401651.3.peg.188"/>
<dbReference type="Gene3D" id="1.10.3720.10">
    <property type="entry name" value="MetI-like"/>
    <property type="match status" value="1"/>
</dbReference>
<feature type="transmembrane region" description="Helical" evidence="9">
    <location>
        <begin position="101"/>
        <end position="120"/>
    </location>
</feature>
<dbReference type="GO" id="GO:0055085">
    <property type="term" value="P:transmembrane transport"/>
    <property type="evidence" value="ECO:0007669"/>
    <property type="project" value="InterPro"/>
</dbReference>
<accession>A0A0C1SA83</accession>
<feature type="transmembrane region" description="Helical" evidence="9">
    <location>
        <begin position="153"/>
        <end position="174"/>
    </location>
</feature>
<feature type="transmembrane region" description="Helical" evidence="9">
    <location>
        <begin position="66"/>
        <end position="89"/>
    </location>
</feature>
<comment type="subcellular location">
    <subcellularLocation>
        <location evidence="1">Cell inner membrane</location>
        <topology evidence="1">Multi-pass membrane protein</topology>
    </subcellularLocation>
    <subcellularLocation>
        <location evidence="9">Cell membrane</location>
        <topology evidence="9">Multi-pass membrane protein</topology>
    </subcellularLocation>
</comment>
<reference evidence="11 12" key="1">
    <citation type="journal article" date="2014" name="G3 (Bethesda)">
        <title>Genome sequence of Candidatus Riesia pediculischaeffi, endosymbiont of chimpanzee lice, and genomic comparison of recently acquired endosymbionts from human and chimpanzee lice.</title>
        <authorList>
            <person name="Boyd B.M."/>
            <person name="Allen J.M."/>
            <person name="de Crecy-Lagard V."/>
            <person name="Reed D.L."/>
        </authorList>
    </citation>
    <scope>NUCLEOTIDE SEQUENCE [LARGE SCALE GENOMIC DNA]</scope>
    <source>
        <strain evidence="11 12">PTSU</strain>
    </source>
</reference>
<dbReference type="PANTHER" id="PTHR42929:SF1">
    <property type="entry name" value="INNER MEMBRANE ABC TRANSPORTER PERMEASE PROTEIN YDCU-RELATED"/>
    <property type="match status" value="1"/>
</dbReference>
<name>A0A0C1SA83_9ENTR</name>
<evidence type="ECO:0000256" key="3">
    <source>
        <dbReference type="ARBA" id="ARBA00022448"/>
    </source>
</evidence>
<keyword evidence="7 9" id="KW-1133">Transmembrane helix</keyword>
<proteinExistence type="inferred from homology"/>
<keyword evidence="6 9" id="KW-0812">Transmembrane</keyword>
<dbReference type="OrthoDB" id="9807047at2"/>
<keyword evidence="3 9" id="KW-0813">Transport</keyword>
<feature type="transmembrane region" description="Helical" evidence="9">
    <location>
        <begin position="12"/>
        <end position="37"/>
    </location>
</feature>
<feature type="transmembrane region" description="Helical" evidence="9">
    <location>
        <begin position="253"/>
        <end position="276"/>
    </location>
</feature>
<dbReference type="EMBL" id="AWXV01000002">
    <property type="protein sequence ID" value="KIE64191.1"/>
    <property type="molecule type" value="Genomic_DNA"/>
</dbReference>
<dbReference type="SUPFAM" id="SSF161098">
    <property type="entry name" value="MetI-like"/>
    <property type="match status" value="1"/>
</dbReference>
<protein>
    <submittedName>
        <fullName evidence="11">Spermidine Putrescine ABC transporter permease component PotB</fullName>
    </submittedName>
</protein>
<evidence type="ECO:0000313" key="11">
    <source>
        <dbReference type="EMBL" id="KIE64191.1"/>
    </source>
</evidence>
<evidence type="ECO:0000256" key="1">
    <source>
        <dbReference type="ARBA" id="ARBA00004429"/>
    </source>
</evidence>
<dbReference type="GO" id="GO:0005886">
    <property type="term" value="C:plasma membrane"/>
    <property type="evidence" value="ECO:0007669"/>
    <property type="project" value="UniProtKB-SubCell"/>
</dbReference>
<evidence type="ECO:0000256" key="9">
    <source>
        <dbReference type="RuleBase" id="RU363032"/>
    </source>
</evidence>
<dbReference type="Pfam" id="PF00528">
    <property type="entry name" value="BPD_transp_1"/>
    <property type="match status" value="1"/>
</dbReference>
<comment type="similarity">
    <text evidence="2">Belongs to the binding-protein-dependent transport system permease family. CysTW subfamily.</text>
</comment>
<dbReference type="InterPro" id="IPR035906">
    <property type="entry name" value="MetI-like_sf"/>
</dbReference>
<keyword evidence="8 9" id="KW-0472">Membrane</keyword>
<dbReference type="Proteomes" id="UP000054529">
    <property type="component" value="Unassembled WGS sequence"/>
</dbReference>
<feature type="domain" description="ABC transmembrane type-1" evidence="10">
    <location>
        <begin position="66"/>
        <end position="272"/>
    </location>
</feature>
<dbReference type="CDD" id="cd06261">
    <property type="entry name" value="TM_PBP2"/>
    <property type="match status" value="1"/>
</dbReference>
<evidence type="ECO:0000256" key="7">
    <source>
        <dbReference type="ARBA" id="ARBA00022989"/>
    </source>
</evidence>
<dbReference type="HOGENOM" id="CLU_016047_18_3_6"/>